<feature type="transmembrane region" description="Helical" evidence="1">
    <location>
        <begin position="20"/>
        <end position="37"/>
    </location>
</feature>
<organism evidence="2 3">
    <name type="scientific">Oryzomicrobium terrae</name>
    <dbReference type="NCBI Taxonomy" id="1735038"/>
    <lineage>
        <taxon>Bacteria</taxon>
        <taxon>Pseudomonadati</taxon>
        <taxon>Pseudomonadota</taxon>
        <taxon>Betaproteobacteria</taxon>
        <taxon>Rhodocyclales</taxon>
        <taxon>Rhodocyclaceae</taxon>
        <taxon>Oryzomicrobium</taxon>
    </lineage>
</organism>
<dbReference type="Pfam" id="PF11666">
    <property type="entry name" value="DUF2933"/>
    <property type="match status" value="1"/>
</dbReference>
<keyword evidence="1" id="KW-0472">Membrane</keyword>
<proteinExistence type="predicted"/>
<dbReference type="AlphaFoldDB" id="A0A5C1E5E6"/>
<protein>
    <recommendedName>
        <fullName evidence="4">DUF2933 domain-containing protein</fullName>
    </recommendedName>
</protein>
<dbReference type="EMBL" id="CP022579">
    <property type="protein sequence ID" value="QEL63934.1"/>
    <property type="molecule type" value="Genomic_DNA"/>
</dbReference>
<evidence type="ECO:0000313" key="3">
    <source>
        <dbReference type="Proteomes" id="UP000323671"/>
    </source>
</evidence>
<evidence type="ECO:0000313" key="2">
    <source>
        <dbReference type="EMBL" id="QEL63934.1"/>
    </source>
</evidence>
<dbReference type="InterPro" id="IPR021682">
    <property type="entry name" value="DUF2933"/>
</dbReference>
<feature type="transmembrane region" description="Helical" evidence="1">
    <location>
        <begin position="43"/>
        <end position="62"/>
    </location>
</feature>
<gene>
    <name evidence="2" type="ORF">OTERR_04580</name>
</gene>
<sequence>MSGEHESQPNGDQKHDHRGVVWVWWVFAAIAAFYLFTEHHAHLFGILPYLLFLACPLMHFFMHRHHGHHPQDSQSSKRDDHEH</sequence>
<dbReference type="RefSeq" id="WP_054620139.1">
    <property type="nucleotide sequence ID" value="NZ_CP022579.1"/>
</dbReference>
<evidence type="ECO:0008006" key="4">
    <source>
        <dbReference type="Google" id="ProtNLM"/>
    </source>
</evidence>
<keyword evidence="1" id="KW-0812">Transmembrane</keyword>
<keyword evidence="3" id="KW-1185">Reference proteome</keyword>
<dbReference type="Proteomes" id="UP000323671">
    <property type="component" value="Chromosome"/>
</dbReference>
<reference evidence="2 3" key="1">
    <citation type="submission" date="2017-07" db="EMBL/GenBank/DDBJ databases">
        <title>Complete genome sequence of Oryzomicrobium terrae TPP412.</title>
        <authorList>
            <person name="Chiu L.-W."/>
            <person name="Lo K.-J."/>
            <person name="Tsai Y.-M."/>
            <person name="Lin S.-S."/>
            <person name="Kuo C.-H."/>
            <person name="Liu C.-T."/>
        </authorList>
    </citation>
    <scope>NUCLEOTIDE SEQUENCE [LARGE SCALE GENOMIC DNA]</scope>
    <source>
        <strain evidence="2 3">TPP412</strain>
    </source>
</reference>
<accession>A0A5C1E5E6</accession>
<evidence type="ECO:0000256" key="1">
    <source>
        <dbReference type="SAM" id="Phobius"/>
    </source>
</evidence>
<keyword evidence="1" id="KW-1133">Transmembrane helix</keyword>
<dbReference type="KEGG" id="otr:OTERR_04580"/>
<name>A0A5C1E5E6_9RHOO</name>